<evidence type="ECO:0000313" key="1">
    <source>
        <dbReference type="EMBL" id="MDQ0584138.1"/>
    </source>
</evidence>
<accession>A0ABU0NZL1</accession>
<organism evidence="1 2">
    <name type="scientific">Streptomyces rishiriensis</name>
    <dbReference type="NCBI Taxonomy" id="68264"/>
    <lineage>
        <taxon>Bacteria</taxon>
        <taxon>Bacillati</taxon>
        <taxon>Actinomycetota</taxon>
        <taxon>Actinomycetes</taxon>
        <taxon>Kitasatosporales</taxon>
        <taxon>Streptomycetaceae</taxon>
        <taxon>Streptomyces</taxon>
    </lineage>
</organism>
<evidence type="ECO:0000313" key="2">
    <source>
        <dbReference type="Proteomes" id="UP001230654"/>
    </source>
</evidence>
<sequence>MLLRIPWISQSFARRPTRASAVVPTPTGHDGRLR</sequence>
<name>A0ABU0NZL1_STRRH</name>
<dbReference type="EMBL" id="JAUSWV010000002">
    <property type="protein sequence ID" value="MDQ0584138.1"/>
    <property type="molecule type" value="Genomic_DNA"/>
</dbReference>
<proteinExistence type="predicted"/>
<reference evidence="1 2" key="1">
    <citation type="submission" date="2023-07" db="EMBL/GenBank/DDBJ databases">
        <title>Comparative genomics of wheat-associated soil bacteria to identify genetic determinants of phenazine resistance.</title>
        <authorList>
            <person name="Mouncey N."/>
        </authorList>
    </citation>
    <scope>NUCLEOTIDE SEQUENCE [LARGE SCALE GENOMIC DNA]</scope>
    <source>
        <strain evidence="1 2">B2I6</strain>
    </source>
</reference>
<dbReference type="Proteomes" id="UP001230654">
    <property type="component" value="Unassembled WGS sequence"/>
</dbReference>
<gene>
    <name evidence="1" type="ORF">QF030_006316</name>
</gene>
<comment type="caution">
    <text evidence="1">The sequence shown here is derived from an EMBL/GenBank/DDBJ whole genome shotgun (WGS) entry which is preliminary data.</text>
</comment>
<protein>
    <submittedName>
        <fullName evidence="1">Uncharacterized protein</fullName>
    </submittedName>
</protein>
<keyword evidence="2" id="KW-1185">Reference proteome</keyword>